<comment type="caution">
    <text evidence="1">The sequence shown here is derived from an EMBL/GenBank/DDBJ whole genome shotgun (WGS) entry which is preliminary data.</text>
</comment>
<keyword evidence="2" id="KW-1185">Reference proteome</keyword>
<gene>
    <name evidence="1" type="ORF">GSLYS_00013798001</name>
</gene>
<protein>
    <submittedName>
        <fullName evidence="1">Uncharacterized protein</fullName>
    </submittedName>
</protein>
<proteinExistence type="predicted"/>
<dbReference type="AlphaFoldDB" id="A0AAV2I0K0"/>
<evidence type="ECO:0000313" key="1">
    <source>
        <dbReference type="EMBL" id="CAL1540065.1"/>
    </source>
</evidence>
<name>A0AAV2I0K0_LYMST</name>
<organism evidence="1 2">
    <name type="scientific">Lymnaea stagnalis</name>
    <name type="common">Great pond snail</name>
    <name type="synonym">Helix stagnalis</name>
    <dbReference type="NCBI Taxonomy" id="6523"/>
    <lineage>
        <taxon>Eukaryota</taxon>
        <taxon>Metazoa</taxon>
        <taxon>Spiralia</taxon>
        <taxon>Lophotrochozoa</taxon>
        <taxon>Mollusca</taxon>
        <taxon>Gastropoda</taxon>
        <taxon>Heterobranchia</taxon>
        <taxon>Euthyneura</taxon>
        <taxon>Panpulmonata</taxon>
        <taxon>Hygrophila</taxon>
        <taxon>Lymnaeoidea</taxon>
        <taxon>Lymnaeidae</taxon>
        <taxon>Lymnaea</taxon>
    </lineage>
</organism>
<sequence>MAERTKLVTGVREALKRLETKDFSSRSAYQKLINNAEDCLFAIYKAGLSLINFTQEEKLEFGILLQQALPAIGCRISYIVSNFPPGSLRSSKIERSGLQFLFDDYKDFPVSKNNEDGDAYDMSTALSDFREKEDIEAWDDCLKRMVVDDLDPGVGAPQPSTPVVPSTHWWWVF</sequence>
<evidence type="ECO:0000313" key="2">
    <source>
        <dbReference type="Proteomes" id="UP001497497"/>
    </source>
</evidence>
<dbReference type="Proteomes" id="UP001497497">
    <property type="component" value="Unassembled WGS sequence"/>
</dbReference>
<reference evidence="1 2" key="1">
    <citation type="submission" date="2024-04" db="EMBL/GenBank/DDBJ databases">
        <authorList>
            <consortium name="Genoscope - CEA"/>
            <person name="William W."/>
        </authorList>
    </citation>
    <scope>NUCLEOTIDE SEQUENCE [LARGE SCALE GENOMIC DNA]</scope>
</reference>
<accession>A0AAV2I0K0</accession>
<dbReference type="EMBL" id="CAXITT010000369">
    <property type="protein sequence ID" value="CAL1540065.1"/>
    <property type="molecule type" value="Genomic_DNA"/>
</dbReference>